<dbReference type="EMBL" id="JAUKUA010000001">
    <property type="protein sequence ID" value="KAK0730273.1"/>
    <property type="molecule type" value="Genomic_DNA"/>
</dbReference>
<feature type="chain" id="PRO_5041202577" description="Secreted protein" evidence="1">
    <location>
        <begin position="17"/>
        <end position="105"/>
    </location>
</feature>
<sequence>MVLMACICAHLQHSHLLVTTTACASCGMEIVARQQIRWRKNKKGGVGWCRHFIQAVPGRRQGAECGAEMQRTKEGIGKHKKKVMGKTMGWVRSASGGRFADLPAG</sequence>
<name>A0AA40B9R2_9PEZI</name>
<evidence type="ECO:0000256" key="1">
    <source>
        <dbReference type="SAM" id="SignalP"/>
    </source>
</evidence>
<dbReference type="AlphaFoldDB" id="A0AA40B9R2"/>
<evidence type="ECO:0000313" key="2">
    <source>
        <dbReference type="EMBL" id="KAK0730273.1"/>
    </source>
</evidence>
<feature type="signal peptide" evidence="1">
    <location>
        <begin position="1"/>
        <end position="16"/>
    </location>
</feature>
<protein>
    <recommendedName>
        <fullName evidence="4">Secreted protein</fullName>
    </recommendedName>
</protein>
<accession>A0AA40B9R2</accession>
<gene>
    <name evidence="2" type="ORF">B0H67DRAFT_561175</name>
</gene>
<comment type="caution">
    <text evidence="2">The sequence shown here is derived from an EMBL/GenBank/DDBJ whole genome shotgun (WGS) entry which is preliminary data.</text>
</comment>
<organism evidence="2 3">
    <name type="scientific">Lasiosphaeris hirsuta</name>
    <dbReference type="NCBI Taxonomy" id="260670"/>
    <lineage>
        <taxon>Eukaryota</taxon>
        <taxon>Fungi</taxon>
        <taxon>Dikarya</taxon>
        <taxon>Ascomycota</taxon>
        <taxon>Pezizomycotina</taxon>
        <taxon>Sordariomycetes</taxon>
        <taxon>Sordariomycetidae</taxon>
        <taxon>Sordariales</taxon>
        <taxon>Lasiosphaeriaceae</taxon>
        <taxon>Lasiosphaeris</taxon>
    </lineage>
</organism>
<keyword evidence="1" id="KW-0732">Signal</keyword>
<keyword evidence="3" id="KW-1185">Reference proteome</keyword>
<evidence type="ECO:0008006" key="4">
    <source>
        <dbReference type="Google" id="ProtNLM"/>
    </source>
</evidence>
<evidence type="ECO:0000313" key="3">
    <source>
        <dbReference type="Proteomes" id="UP001172102"/>
    </source>
</evidence>
<reference evidence="2" key="1">
    <citation type="submission" date="2023-06" db="EMBL/GenBank/DDBJ databases">
        <title>Genome-scale phylogeny and comparative genomics of the fungal order Sordariales.</title>
        <authorList>
            <consortium name="Lawrence Berkeley National Laboratory"/>
            <person name="Hensen N."/>
            <person name="Bonometti L."/>
            <person name="Westerberg I."/>
            <person name="Brannstrom I.O."/>
            <person name="Guillou S."/>
            <person name="Cros-Aarteil S."/>
            <person name="Calhoun S."/>
            <person name="Haridas S."/>
            <person name="Kuo A."/>
            <person name="Mondo S."/>
            <person name="Pangilinan J."/>
            <person name="Riley R."/>
            <person name="Labutti K."/>
            <person name="Andreopoulos B."/>
            <person name="Lipzen A."/>
            <person name="Chen C."/>
            <person name="Yanf M."/>
            <person name="Daum C."/>
            <person name="Ng V."/>
            <person name="Clum A."/>
            <person name="Steindorff A."/>
            <person name="Ohm R."/>
            <person name="Martin F."/>
            <person name="Silar P."/>
            <person name="Natvig D."/>
            <person name="Lalanne C."/>
            <person name="Gautier V."/>
            <person name="Ament-Velasquez S.L."/>
            <person name="Kruys A."/>
            <person name="Hutchinson M.I."/>
            <person name="Powell A.J."/>
            <person name="Barry K."/>
            <person name="Miller A.N."/>
            <person name="Grigoriev I.V."/>
            <person name="Debuchy R."/>
            <person name="Gladieux P."/>
            <person name="Thoren M.H."/>
            <person name="Johannesson H."/>
        </authorList>
    </citation>
    <scope>NUCLEOTIDE SEQUENCE</scope>
    <source>
        <strain evidence="2">SMH4607-1</strain>
    </source>
</reference>
<proteinExistence type="predicted"/>
<dbReference type="Proteomes" id="UP001172102">
    <property type="component" value="Unassembled WGS sequence"/>
</dbReference>